<feature type="region of interest" description="Disordered" evidence="1">
    <location>
        <begin position="103"/>
        <end position="143"/>
    </location>
</feature>
<feature type="compositionally biased region" description="Low complexity" evidence="1">
    <location>
        <begin position="22"/>
        <end position="36"/>
    </location>
</feature>
<feature type="region of interest" description="Disordered" evidence="1">
    <location>
        <begin position="1"/>
        <end position="41"/>
    </location>
</feature>
<accession>A0AAV9WK44</accession>
<sequence>MSRNNYGQPTWSTPTRRNPETASLLSSGSAPPSYSSVWDPPPPVVTNASRTGPLPKECCRCAFFAFLQVAWITSAVVIITAFIALPSVILAWNGATGESPVPAPVIPSPSHSHSPSPSPTNSLRPVVPPPPPPPPPEPFQKVGLSGEDVPLPGLVYIITEANSSMALTYNGNEGVVMAEYNKQLRTQKWNCHEAEGWLAFTVDPGYTTLFLGYSPWPSPAHLRCSARTLQYSEMFQVSKLENHGFRMKMKDGSSLKPVGRDSSGALAMVGTSDVWWRFTKA</sequence>
<dbReference type="Proteomes" id="UP001370758">
    <property type="component" value="Unassembled WGS sequence"/>
</dbReference>
<evidence type="ECO:0000313" key="4">
    <source>
        <dbReference type="Proteomes" id="UP001370758"/>
    </source>
</evidence>
<keyword evidence="2" id="KW-0472">Membrane</keyword>
<feature type="compositionally biased region" description="Polar residues" evidence="1">
    <location>
        <begin position="1"/>
        <end position="16"/>
    </location>
</feature>
<dbReference type="EMBL" id="JAVHJL010000002">
    <property type="protein sequence ID" value="KAK6509843.1"/>
    <property type="molecule type" value="Genomic_DNA"/>
</dbReference>
<feature type="transmembrane region" description="Helical" evidence="2">
    <location>
        <begin position="63"/>
        <end position="92"/>
    </location>
</feature>
<evidence type="ECO:0000256" key="2">
    <source>
        <dbReference type="SAM" id="Phobius"/>
    </source>
</evidence>
<comment type="caution">
    <text evidence="3">The sequence shown here is derived from an EMBL/GenBank/DDBJ whole genome shotgun (WGS) entry which is preliminary data.</text>
</comment>
<protein>
    <submittedName>
        <fullName evidence="3">Uncharacterized protein</fullName>
    </submittedName>
</protein>
<keyword evidence="2" id="KW-0812">Transmembrane</keyword>
<keyword evidence="2" id="KW-1133">Transmembrane helix</keyword>
<evidence type="ECO:0000313" key="3">
    <source>
        <dbReference type="EMBL" id="KAK6509843.1"/>
    </source>
</evidence>
<proteinExistence type="predicted"/>
<organism evidence="3 4">
    <name type="scientific">Arthrobotrys musiformis</name>
    <dbReference type="NCBI Taxonomy" id="47236"/>
    <lineage>
        <taxon>Eukaryota</taxon>
        <taxon>Fungi</taxon>
        <taxon>Dikarya</taxon>
        <taxon>Ascomycota</taxon>
        <taxon>Pezizomycotina</taxon>
        <taxon>Orbiliomycetes</taxon>
        <taxon>Orbiliales</taxon>
        <taxon>Orbiliaceae</taxon>
        <taxon>Arthrobotrys</taxon>
    </lineage>
</organism>
<reference evidence="3 4" key="1">
    <citation type="submission" date="2023-08" db="EMBL/GenBank/DDBJ databases">
        <authorList>
            <person name="Palmer J.M."/>
        </authorList>
    </citation>
    <scope>NUCLEOTIDE SEQUENCE [LARGE SCALE GENOMIC DNA]</scope>
    <source>
        <strain evidence="3 4">TWF481</strain>
    </source>
</reference>
<name>A0AAV9WK44_9PEZI</name>
<evidence type="ECO:0000256" key="1">
    <source>
        <dbReference type="SAM" id="MobiDB-lite"/>
    </source>
</evidence>
<gene>
    <name evidence="3" type="ORF">TWF481_004572</name>
</gene>
<feature type="compositionally biased region" description="Pro residues" evidence="1">
    <location>
        <begin position="126"/>
        <end position="138"/>
    </location>
</feature>
<keyword evidence="4" id="KW-1185">Reference proteome</keyword>
<dbReference type="AlphaFoldDB" id="A0AAV9WK44"/>